<reference evidence="2 3" key="1">
    <citation type="journal article" date="2016" name="Proc. Natl. Acad. Sci. U.S.A.">
        <title>Comparative genomics of biotechnologically important yeasts.</title>
        <authorList>
            <person name="Riley R."/>
            <person name="Haridas S."/>
            <person name="Wolfe K.H."/>
            <person name="Lopes M.R."/>
            <person name="Hittinger C.T."/>
            <person name="Goeker M."/>
            <person name="Salamov A.A."/>
            <person name="Wisecaver J.H."/>
            <person name="Long T.M."/>
            <person name="Calvey C.H."/>
            <person name="Aerts A.L."/>
            <person name="Barry K.W."/>
            <person name="Choi C."/>
            <person name="Clum A."/>
            <person name="Coughlan A.Y."/>
            <person name="Deshpande S."/>
            <person name="Douglass A.P."/>
            <person name="Hanson S.J."/>
            <person name="Klenk H.-P."/>
            <person name="LaButti K.M."/>
            <person name="Lapidus A."/>
            <person name="Lindquist E.A."/>
            <person name="Lipzen A.M."/>
            <person name="Meier-Kolthoff J.P."/>
            <person name="Ohm R.A."/>
            <person name="Otillar R.P."/>
            <person name="Pangilinan J.L."/>
            <person name="Peng Y."/>
            <person name="Rokas A."/>
            <person name="Rosa C.A."/>
            <person name="Scheuner C."/>
            <person name="Sibirny A.A."/>
            <person name="Slot J.C."/>
            <person name="Stielow J.B."/>
            <person name="Sun H."/>
            <person name="Kurtzman C.P."/>
            <person name="Blackwell M."/>
            <person name="Grigoriev I.V."/>
            <person name="Jeffries T.W."/>
        </authorList>
    </citation>
    <scope>NUCLEOTIDE SEQUENCE [LARGE SCALE GENOMIC DNA]</scope>
    <source>
        <strain evidence="2 3">NRRL Y-11557</strain>
    </source>
</reference>
<sequence>MTWALVHRSDDSYYSRHDLYEGYNARFNPEPRSFIATSTHVPAFSYRMNRAERDALRRKSQEQAEQQVSNELQRRLEQEQNLNQSAIADDDAEPTAVDKNASKKTRRASSASADGFYSRSLFL</sequence>
<dbReference type="EMBL" id="KV454293">
    <property type="protein sequence ID" value="ODQ73662.1"/>
    <property type="molecule type" value="Genomic_DNA"/>
</dbReference>
<dbReference type="OrthoDB" id="10417467at2759"/>
<name>A0A1E3Q933_LIPST</name>
<evidence type="ECO:0000256" key="1">
    <source>
        <dbReference type="SAM" id="MobiDB-lite"/>
    </source>
</evidence>
<gene>
    <name evidence="2" type="ORF">LIPSTDRAFT_70683</name>
</gene>
<proteinExistence type="predicted"/>
<evidence type="ECO:0000313" key="3">
    <source>
        <dbReference type="Proteomes" id="UP000094385"/>
    </source>
</evidence>
<protein>
    <submittedName>
        <fullName evidence="2">Uncharacterized protein</fullName>
    </submittedName>
</protein>
<feature type="region of interest" description="Disordered" evidence="1">
    <location>
        <begin position="54"/>
        <end position="114"/>
    </location>
</feature>
<evidence type="ECO:0000313" key="2">
    <source>
        <dbReference type="EMBL" id="ODQ73662.1"/>
    </source>
</evidence>
<dbReference type="Proteomes" id="UP000094385">
    <property type="component" value="Unassembled WGS sequence"/>
</dbReference>
<dbReference type="AlphaFoldDB" id="A0A1E3Q933"/>
<keyword evidence="3" id="KW-1185">Reference proteome</keyword>
<organism evidence="2 3">
    <name type="scientific">Lipomyces starkeyi NRRL Y-11557</name>
    <dbReference type="NCBI Taxonomy" id="675824"/>
    <lineage>
        <taxon>Eukaryota</taxon>
        <taxon>Fungi</taxon>
        <taxon>Dikarya</taxon>
        <taxon>Ascomycota</taxon>
        <taxon>Saccharomycotina</taxon>
        <taxon>Lipomycetes</taxon>
        <taxon>Lipomycetales</taxon>
        <taxon>Lipomycetaceae</taxon>
        <taxon>Lipomyces</taxon>
    </lineage>
</organism>
<accession>A0A1E3Q933</accession>